<accession>A0A9Q0H1K4</accession>
<dbReference type="AlphaFoldDB" id="A0A9Q0H1K4"/>
<keyword evidence="2" id="KW-1185">Reference proteome</keyword>
<gene>
    <name evidence="1" type="ORF">NE237_024635</name>
</gene>
<comment type="caution">
    <text evidence="1">The sequence shown here is derived from an EMBL/GenBank/DDBJ whole genome shotgun (WGS) entry which is preliminary data.</text>
</comment>
<dbReference type="Proteomes" id="UP001141806">
    <property type="component" value="Unassembled WGS sequence"/>
</dbReference>
<proteinExistence type="predicted"/>
<reference evidence="1" key="1">
    <citation type="journal article" date="2023" name="Plant J.">
        <title>The genome of the king protea, Protea cynaroides.</title>
        <authorList>
            <person name="Chang J."/>
            <person name="Duong T.A."/>
            <person name="Schoeman C."/>
            <person name="Ma X."/>
            <person name="Roodt D."/>
            <person name="Barker N."/>
            <person name="Li Z."/>
            <person name="Van de Peer Y."/>
            <person name="Mizrachi E."/>
        </authorList>
    </citation>
    <scope>NUCLEOTIDE SEQUENCE</scope>
    <source>
        <tissue evidence="1">Young leaves</tissue>
    </source>
</reference>
<name>A0A9Q0H1K4_9MAGN</name>
<protein>
    <submittedName>
        <fullName evidence="1">Uncharacterized protein</fullName>
    </submittedName>
</protein>
<organism evidence="1 2">
    <name type="scientific">Protea cynaroides</name>
    <dbReference type="NCBI Taxonomy" id="273540"/>
    <lineage>
        <taxon>Eukaryota</taxon>
        <taxon>Viridiplantae</taxon>
        <taxon>Streptophyta</taxon>
        <taxon>Embryophyta</taxon>
        <taxon>Tracheophyta</taxon>
        <taxon>Spermatophyta</taxon>
        <taxon>Magnoliopsida</taxon>
        <taxon>Proteales</taxon>
        <taxon>Proteaceae</taxon>
        <taxon>Protea</taxon>
    </lineage>
</organism>
<dbReference type="EMBL" id="JAMYWD010000010">
    <property type="protein sequence ID" value="KAJ4957524.1"/>
    <property type="molecule type" value="Genomic_DNA"/>
</dbReference>
<sequence>MSSCIDEAGFPVGFKASTPCVIFDYVELQKDLPCKLQCVLTSIFIVLSGFGWYRLSSLIRVEALHFHSMKRVYAVLESVKIKKSINFLRIVVLIIFPCYGYG</sequence>
<evidence type="ECO:0000313" key="1">
    <source>
        <dbReference type="EMBL" id="KAJ4957524.1"/>
    </source>
</evidence>
<evidence type="ECO:0000313" key="2">
    <source>
        <dbReference type="Proteomes" id="UP001141806"/>
    </source>
</evidence>